<comment type="subcellular location">
    <subcellularLocation>
        <location evidence="2">Cell inner membrane</location>
        <topology evidence="2">Peripheral membrane protein</topology>
        <orientation evidence="2">Cytoplasmic side</orientation>
    </subcellularLocation>
    <subcellularLocation>
        <location evidence="1">Cytoplasm</location>
    </subcellularLocation>
</comment>
<comment type="caution">
    <text evidence="16">The sequence shown here is derived from an EMBL/GenBank/DDBJ whole genome shotgun (WGS) entry which is preliminary data.</text>
</comment>
<dbReference type="AlphaFoldDB" id="A0A537LI17"/>
<comment type="subunit">
    <text evidence="14">Component of the lipopolysaccharide transport and assembly complex. The LptBFG transporter is composed of two ATP-binding proteins (LptB) and two transmembrane proteins (LptF and LptG).</text>
</comment>
<feature type="non-terminal residue" evidence="16">
    <location>
        <position position="1"/>
    </location>
</feature>
<evidence type="ECO:0000256" key="13">
    <source>
        <dbReference type="ARBA" id="ARBA00024818"/>
    </source>
</evidence>
<dbReference type="GO" id="GO:0005737">
    <property type="term" value="C:cytoplasm"/>
    <property type="evidence" value="ECO:0007669"/>
    <property type="project" value="UniProtKB-SubCell"/>
</dbReference>
<keyword evidence="8" id="KW-0997">Cell inner membrane</keyword>
<accession>A0A537LI17</accession>
<keyword evidence="7" id="KW-0963">Cytoplasm</keyword>
<dbReference type="InterPro" id="IPR027417">
    <property type="entry name" value="P-loop_NTPase"/>
</dbReference>
<organism evidence="16 17">
    <name type="scientific">Candidatus Segetimicrobium genomatis</name>
    <dbReference type="NCBI Taxonomy" id="2569760"/>
    <lineage>
        <taxon>Bacteria</taxon>
        <taxon>Bacillati</taxon>
        <taxon>Candidatus Sysuimicrobiota</taxon>
        <taxon>Candidatus Sysuimicrobiia</taxon>
        <taxon>Candidatus Sysuimicrobiales</taxon>
        <taxon>Candidatus Segetimicrobiaceae</taxon>
        <taxon>Candidatus Segetimicrobium</taxon>
    </lineage>
</organism>
<name>A0A537LI17_9BACT</name>
<sequence length="57" mass="6373">QRGLGIVITDHNVRDTLAITDRATVIHEGRILLEGKPGDILADPEVRRVFLGEHFEL</sequence>
<evidence type="ECO:0000256" key="9">
    <source>
        <dbReference type="ARBA" id="ARBA00022741"/>
    </source>
</evidence>
<dbReference type="PANTHER" id="PTHR45772">
    <property type="entry name" value="CONSERVED COMPONENT OF ABC TRANSPORTER FOR NATURAL AMINO ACIDS-RELATED"/>
    <property type="match status" value="1"/>
</dbReference>
<evidence type="ECO:0000313" key="16">
    <source>
        <dbReference type="EMBL" id="TMJ07606.1"/>
    </source>
</evidence>
<dbReference type="EMBL" id="VBAI01000251">
    <property type="protein sequence ID" value="TMJ07606.1"/>
    <property type="molecule type" value="Genomic_DNA"/>
</dbReference>
<evidence type="ECO:0000256" key="6">
    <source>
        <dbReference type="ARBA" id="ARBA00022475"/>
    </source>
</evidence>
<evidence type="ECO:0000256" key="1">
    <source>
        <dbReference type="ARBA" id="ARBA00004496"/>
    </source>
</evidence>
<comment type="similarity">
    <text evidence="3">Belongs to the ABC transporter superfamily. Outer membrane lipopolysaccharide export (TC 1.B.42) family.</text>
</comment>
<evidence type="ECO:0000256" key="5">
    <source>
        <dbReference type="ARBA" id="ARBA00022448"/>
    </source>
</evidence>
<evidence type="ECO:0000259" key="15">
    <source>
        <dbReference type="Pfam" id="PF12399"/>
    </source>
</evidence>
<evidence type="ECO:0000256" key="4">
    <source>
        <dbReference type="ARBA" id="ARBA00017803"/>
    </source>
</evidence>
<dbReference type="Gene3D" id="3.40.50.300">
    <property type="entry name" value="P-loop containing nucleotide triphosphate hydrolases"/>
    <property type="match status" value="1"/>
</dbReference>
<protein>
    <recommendedName>
        <fullName evidence="4">Lipopolysaccharide export system ATP-binding protein LptB</fullName>
    </recommendedName>
</protein>
<evidence type="ECO:0000256" key="8">
    <source>
        <dbReference type="ARBA" id="ARBA00022519"/>
    </source>
</evidence>
<feature type="domain" description="Branched-chain amino acid ATP-binding cassette transporter C-terminal" evidence="15">
    <location>
        <begin position="30"/>
        <end position="55"/>
    </location>
</feature>
<keyword evidence="6" id="KW-1003">Cell membrane</keyword>
<keyword evidence="10 16" id="KW-0067">ATP-binding</keyword>
<evidence type="ECO:0000256" key="3">
    <source>
        <dbReference type="ARBA" id="ARBA00010865"/>
    </source>
</evidence>
<dbReference type="GO" id="GO:0005886">
    <property type="term" value="C:plasma membrane"/>
    <property type="evidence" value="ECO:0007669"/>
    <property type="project" value="UniProtKB-SubCell"/>
</dbReference>
<evidence type="ECO:0000256" key="10">
    <source>
        <dbReference type="ARBA" id="ARBA00022840"/>
    </source>
</evidence>
<keyword evidence="5" id="KW-0813">Transport</keyword>
<comment type="function">
    <text evidence="13">Part of the ABC transporter complex LptBFG involved in the translocation of lipopolysaccharide (LPS) from the inner membrane to the outer membrane. Probably responsible for energy coupling to the transport system.</text>
</comment>
<evidence type="ECO:0000256" key="14">
    <source>
        <dbReference type="ARBA" id="ARBA00026081"/>
    </source>
</evidence>
<evidence type="ECO:0000256" key="11">
    <source>
        <dbReference type="ARBA" id="ARBA00022967"/>
    </source>
</evidence>
<reference evidence="16 17" key="1">
    <citation type="journal article" date="2019" name="Nat. Microbiol.">
        <title>Mediterranean grassland soil C-N compound turnover is dependent on rainfall and depth, and is mediated by genomically divergent microorganisms.</title>
        <authorList>
            <person name="Diamond S."/>
            <person name="Andeer P.F."/>
            <person name="Li Z."/>
            <person name="Crits-Christoph A."/>
            <person name="Burstein D."/>
            <person name="Anantharaman K."/>
            <person name="Lane K.R."/>
            <person name="Thomas B.C."/>
            <person name="Pan C."/>
            <person name="Northen T.R."/>
            <person name="Banfield J.F."/>
        </authorList>
    </citation>
    <scope>NUCLEOTIDE SEQUENCE [LARGE SCALE GENOMIC DNA]</scope>
    <source>
        <strain evidence="16">NP_1</strain>
    </source>
</reference>
<dbReference type="PANTHER" id="PTHR45772:SF10">
    <property type="entry name" value="LIPOPOLYSACCHARIDE EXPORT SYSTEM ATP-BINDING PROTEIN LPTB"/>
    <property type="match status" value="1"/>
</dbReference>
<keyword evidence="11" id="KW-1278">Translocase</keyword>
<dbReference type="InterPro" id="IPR032823">
    <property type="entry name" value="BCA_ABC_TP_C"/>
</dbReference>
<dbReference type="SUPFAM" id="SSF52540">
    <property type="entry name" value="P-loop containing nucleoside triphosphate hydrolases"/>
    <property type="match status" value="1"/>
</dbReference>
<evidence type="ECO:0000313" key="17">
    <source>
        <dbReference type="Proteomes" id="UP000315217"/>
    </source>
</evidence>
<evidence type="ECO:0000256" key="7">
    <source>
        <dbReference type="ARBA" id="ARBA00022490"/>
    </source>
</evidence>
<evidence type="ECO:0000256" key="2">
    <source>
        <dbReference type="ARBA" id="ARBA00004515"/>
    </source>
</evidence>
<evidence type="ECO:0000256" key="12">
    <source>
        <dbReference type="ARBA" id="ARBA00023136"/>
    </source>
</evidence>
<keyword evidence="9" id="KW-0547">Nucleotide-binding</keyword>
<dbReference type="Pfam" id="PF12399">
    <property type="entry name" value="BCA_ABC_TP_C"/>
    <property type="match status" value="1"/>
</dbReference>
<gene>
    <name evidence="16" type="ORF">E6G98_13405</name>
</gene>
<keyword evidence="12" id="KW-0472">Membrane</keyword>
<dbReference type="InterPro" id="IPR051120">
    <property type="entry name" value="ABC_AA/LPS_Transport"/>
</dbReference>
<proteinExistence type="inferred from homology"/>
<dbReference type="GO" id="GO:0005524">
    <property type="term" value="F:ATP binding"/>
    <property type="evidence" value="ECO:0007669"/>
    <property type="project" value="UniProtKB-KW"/>
</dbReference>
<dbReference type="Proteomes" id="UP000315217">
    <property type="component" value="Unassembled WGS sequence"/>
</dbReference>